<comment type="caution">
    <text evidence="1">The sequence shown here is derived from an EMBL/GenBank/DDBJ whole genome shotgun (WGS) entry which is preliminary data.</text>
</comment>
<gene>
    <name evidence="1" type="ORF">BDR25DRAFT_302131</name>
</gene>
<protein>
    <submittedName>
        <fullName evidence="1">Uncharacterized protein</fullName>
    </submittedName>
</protein>
<accession>A0ACB6R1V8</accession>
<proteinExistence type="predicted"/>
<dbReference type="Proteomes" id="UP000799755">
    <property type="component" value="Unassembled WGS sequence"/>
</dbReference>
<name>A0ACB6R1V8_9PLEO</name>
<organism evidence="1 2">
    <name type="scientific">Lindgomyces ingoldianus</name>
    <dbReference type="NCBI Taxonomy" id="673940"/>
    <lineage>
        <taxon>Eukaryota</taxon>
        <taxon>Fungi</taxon>
        <taxon>Dikarya</taxon>
        <taxon>Ascomycota</taxon>
        <taxon>Pezizomycotina</taxon>
        <taxon>Dothideomycetes</taxon>
        <taxon>Pleosporomycetidae</taxon>
        <taxon>Pleosporales</taxon>
        <taxon>Lindgomycetaceae</taxon>
        <taxon>Lindgomyces</taxon>
    </lineage>
</organism>
<keyword evidence="2" id="KW-1185">Reference proteome</keyword>
<evidence type="ECO:0000313" key="1">
    <source>
        <dbReference type="EMBL" id="KAF2473126.1"/>
    </source>
</evidence>
<dbReference type="EMBL" id="MU003500">
    <property type="protein sequence ID" value="KAF2473126.1"/>
    <property type="molecule type" value="Genomic_DNA"/>
</dbReference>
<sequence>MAGAPSQVLAQLAAHLQKIEQDPSTPLDEQLLAKCDLFTTTFEYRTQLWRETRPLFLQLADLLVKLQQDPTPLVHFSLKLTEPYRFDDVKDVDFEMGLNLAAKPFHLLILSLLEKATASIVDAQTIANRPAVIQAVVRLWLCSDDAGISTKAANLLISLLQISKDEPGPDPTNPSLYAYGAGPVWKRLFHDKDVYSFYYQFTSLKPLPAEGEPYLNKRDKTVAQARLLEWLPRVGVMHWDAIISSQYPPLEQHVGLITNQGLLHYAALKMVDIADDLMHMNLIHFYSNLITTVTTRKSLTSDSSVSLDFMKTLGIHKSIIDLHTTESPSIEYSFVSGRTANYISDYASTYPEDFESSPEMNNIRQYVHRNIRKCESNDLHILASLPRASLLPRISSGLAWDDCVLLDIPLIRTTPEALKTLATVFHGPPKEEVTFPPTQRGAAASRRALSEQMYARILLSLYYAKNPSMFSEIVTHADTIAMKEHALATLVLLRSIIMSNWNAEPHDEIIPSSDPIYLRLQQFPNSGVDLILDPSISGGLLPYLLKPATTFSNLVGGRGDAENAAYQVAMAKFDVLKALGTKLEEVGGRQDVVGIVKKRLAEGPWGVSGSVGSRIGTLDL</sequence>
<reference evidence="1" key="1">
    <citation type="journal article" date="2020" name="Stud. Mycol.">
        <title>101 Dothideomycetes genomes: a test case for predicting lifestyles and emergence of pathogens.</title>
        <authorList>
            <person name="Haridas S."/>
            <person name="Albert R."/>
            <person name="Binder M."/>
            <person name="Bloem J."/>
            <person name="Labutti K."/>
            <person name="Salamov A."/>
            <person name="Andreopoulos B."/>
            <person name="Baker S."/>
            <person name="Barry K."/>
            <person name="Bills G."/>
            <person name="Bluhm B."/>
            <person name="Cannon C."/>
            <person name="Castanera R."/>
            <person name="Culley D."/>
            <person name="Daum C."/>
            <person name="Ezra D."/>
            <person name="Gonzalez J."/>
            <person name="Henrissat B."/>
            <person name="Kuo A."/>
            <person name="Liang C."/>
            <person name="Lipzen A."/>
            <person name="Lutzoni F."/>
            <person name="Magnuson J."/>
            <person name="Mondo S."/>
            <person name="Nolan M."/>
            <person name="Ohm R."/>
            <person name="Pangilinan J."/>
            <person name="Park H.-J."/>
            <person name="Ramirez L."/>
            <person name="Alfaro M."/>
            <person name="Sun H."/>
            <person name="Tritt A."/>
            <person name="Yoshinaga Y."/>
            <person name="Zwiers L.-H."/>
            <person name="Turgeon B."/>
            <person name="Goodwin S."/>
            <person name="Spatafora J."/>
            <person name="Crous P."/>
            <person name="Grigoriev I."/>
        </authorList>
    </citation>
    <scope>NUCLEOTIDE SEQUENCE</scope>
    <source>
        <strain evidence="1">ATCC 200398</strain>
    </source>
</reference>
<evidence type="ECO:0000313" key="2">
    <source>
        <dbReference type="Proteomes" id="UP000799755"/>
    </source>
</evidence>